<comment type="caution">
    <text evidence="5">The sequence shown here is derived from an EMBL/GenBank/DDBJ whole genome shotgun (WGS) entry which is preliminary data.</text>
</comment>
<keyword evidence="2 5" id="KW-0808">Transferase</keyword>
<sequence length="281" mass="30742">MAEKPVDTTDEVGEYYDGVGELVQVVGGNLHLGYWDDDQDDTPFLEAMTRLTRMIAERLPLHPGQHLLDVGCGVAEPAIHLAGQLGISVTGITVSGWEVQEATDSVARAGLSDKIAITWADAAALPFPNDEFDAAIAFDSVPNAPDKHKWLGEIFRVLRPGSRFIYSEYPLIADVTPAQREVLRANTVPDPPTTMAAAVAPAVAAGFEVIEELDCSDNARPFYDAFLKRFAEQRADLVAAYGKDRIHNFESGITTMFELCREKIGYYLIVCRKPEVVGTTI</sequence>
<dbReference type="InterPro" id="IPR020803">
    <property type="entry name" value="MeTfrase_dom"/>
</dbReference>
<dbReference type="InterPro" id="IPR050447">
    <property type="entry name" value="Erg6_SMT_methyltransf"/>
</dbReference>
<keyword evidence="6" id="KW-1185">Reference proteome</keyword>
<dbReference type="RefSeq" id="WP_387726575.1">
    <property type="nucleotide sequence ID" value="NZ_JBIAPI010000018.1"/>
</dbReference>
<dbReference type="EMBL" id="JBIAPI010000018">
    <property type="protein sequence ID" value="MFF3229104.1"/>
    <property type="molecule type" value="Genomic_DNA"/>
</dbReference>
<evidence type="ECO:0000256" key="2">
    <source>
        <dbReference type="ARBA" id="ARBA00022679"/>
    </source>
</evidence>
<reference evidence="5 6" key="1">
    <citation type="submission" date="2024-10" db="EMBL/GenBank/DDBJ databases">
        <title>The Natural Products Discovery Center: Release of the First 8490 Sequenced Strains for Exploring Actinobacteria Biosynthetic Diversity.</title>
        <authorList>
            <person name="Kalkreuter E."/>
            <person name="Kautsar S.A."/>
            <person name="Yang D."/>
            <person name="Bader C.D."/>
            <person name="Teijaro C.N."/>
            <person name="Fluegel L."/>
            <person name="Davis C.M."/>
            <person name="Simpson J.R."/>
            <person name="Lauterbach L."/>
            <person name="Steele A.D."/>
            <person name="Gui C."/>
            <person name="Meng S."/>
            <person name="Li G."/>
            <person name="Viehrig K."/>
            <person name="Ye F."/>
            <person name="Su P."/>
            <person name="Kiefer A.F."/>
            <person name="Nichols A."/>
            <person name="Cepeda A.J."/>
            <person name="Yan W."/>
            <person name="Fan B."/>
            <person name="Jiang Y."/>
            <person name="Adhikari A."/>
            <person name="Zheng C.-J."/>
            <person name="Schuster L."/>
            <person name="Cowan T.M."/>
            <person name="Smanski M.J."/>
            <person name="Chevrette M.G."/>
            <person name="De Carvalho L.P.S."/>
            <person name="Shen B."/>
        </authorList>
    </citation>
    <scope>NUCLEOTIDE SEQUENCE [LARGE SCALE GENOMIC DNA]</scope>
    <source>
        <strain evidence="5 6">NPDC003040</strain>
    </source>
</reference>
<dbReference type="PANTHER" id="PTHR44068">
    <property type="entry name" value="ZGC:194242"/>
    <property type="match status" value="1"/>
</dbReference>
<dbReference type="EC" id="2.1.1.-" evidence="5"/>
<protein>
    <submittedName>
        <fullName evidence="5">SAM-dependent methyltransferase</fullName>
        <ecNumber evidence="5">2.1.1.-</ecNumber>
    </submittedName>
</protein>
<dbReference type="SMART" id="SM00828">
    <property type="entry name" value="PKS_MT"/>
    <property type="match status" value="1"/>
</dbReference>
<dbReference type="SUPFAM" id="SSF53335">
    <property type="entry name" value="S-adenosyl-L-methionine-dependent methyltransferases"/>
    <property type="match status" value="1"/>
</dbReference>
<dbReference type="Proteomes" id="UP001601948">
    <property type="component" value="Unassembled WGS sequence"/>
</dbReference>
<dbReference type="PANTHER" id="PTHR44068:SF11">
    <property type="entry name" value="GERANYL DIPHOSPHATE 2-C-METHYLTRANSFERASE"/>
    <property type="match status" value="1"/>
</dbReference>
<dbReference type="InterPro" id="IPR013216">
    <property type="entry name" value="Methyltransf_11"/>
</dbReference>
<evidence type="ECO:0000313" key="6">
    <source>
        <dbReference type="Proteomes" id="UP001601948"/>
    </source>
</evidence>
<keyword evidence="3" id="KW-0949">S-adenosyl-L-methionine</keyword>
<keyword evidence="1 5" id="KW-0489">Methyltransferase</keyword>
<dbReference type="GO" id="GO:0032259">
    <property type="term" value="P:methylation"/>
    <property type="evidence" value="ECO:0007669"/>
    <property type="project" value="UniProtKB-KW"/>
</dbReference>
<feature type="domain" description="Polyketide synthase-like methyltransferase" evidence="4">
    <location>
        <begin position="22"/>
        <end position="269"/>
    </location>
</feature>
<evidence type="ECO:0000256" key="1">
    <source>
        <dbReference type="ARBA" id="ARBA00022603"/>
    </source>
</evidence>
<dbReference type="GO" id="GO:0008168">
    <property type="term" value="F:methyltransferase activity"/>
    <property type="evidence" value="ECO:0007669"/>
    <property type="project" value="UniProtKB-KW"/>
</dbReference>
<dbReference type="CDD" id="cd02440">
    <property type="entry name" value="AdoMet_MTases"/>
    <property type="match status" value="1"/>
</dbReference>
<accession>A0ABW6R6I8</accession>
<organism evidence="5 6">
    <name type="scientific">Nocardia suismassiliense</name>
    <dbReference type="NCBI Taxonomy" id="2077092"/>
    <lineage>
        <taxon>Bacteria</taxon>
        <taxon>Bacillati</taxon>
        <taxon>Actinomycetota</taxon>
        <taxon>Actinomycetes</taxon>
        <taxon>Mycobacteriales</taxon>
        <taxon>Nocardiaceae</taxon>
        <taxon>Nocardia</taxon>
    </lineage>
</organism>
<proteinExistence type="predicted"/>
<name>A0ABW6R6I8_9NOCA</name>
<evidence type="ECO:0000256" key="3">
    <source>
        <dbReference type="ARBA" id="ARBA00022691"/>
    </source>
</evidence>
<evidence type="ECO:0000259" key="4">
    <source>
        <dbReference type="SMART" id="SM00828"/>
    </source>
</evidence>
<dbReference type="InterPro" id="IPR029063">
    <property type="entry name" value="SAM-dependent_MTases_sf"/>
</dbReference>
<evidence type="ECO:0000313" key="5">
    <source>
        <dbReference type="EMBL" id="MFF3229104.1"/>
    </source>
</evidence>
<gene>
    <name evidence="5" type="ORF">ACFYV7_40380</name>
</gene>
<dbReference type="Gene3D" id="3.40.50.150">
    <property type="entry name" value="Vaccinia Virus protein VP39"/>
    <property type="match status" value="1"/>
</dbReference>
<dbReference type="Pfam" id="PF08241">
    <property type="entry name" value="Methyltransf_11"/>
    <property type="match status" value="1"/>
</dbReference>